<dbReference type="FunFam" id="3.50.50.60:FF:000129">
    <property type="entry name" value="Kynurenine 3-monooxygenase"/>
    <property type="match status" value="1"/>
</dbReference>
<keyword evidence="11" id="KW-1133">Transmembrane helix</keyword>
<accession>A0A815Q458</accession>
<dbReference type="EC" id="1.14.13.9" evidence="10"/>
<name>A0A815Q458_ADIRI</name>
<dbReference type="Proteomes" id="UP000663852">
    <property type="component" value="Unassembled WGS sequence"/>
</dbReference>
<evidence type="ECO:0000256" key="8">
    <source>
        <dbReference type="ARBA" id="ARBA00023128"/>
    </source>
</evidence>
<evidence type="ECO:0000313" key="15">
    <source>
        <dbReference type="Proteomes" id="UP000663828"/>
    </source>
</evidence>
<dbReference type="SUPFAM" id="SSF51905">
    <property type="entry name" value="FAD/NAD(P)-binding domain"/>
    <property type="match status" value="1"/>
</dbReference>
<evidence type="ECO:0000256" key="2">
    <source>
        <dbReference type="ARBA" id="ARBA00022630"/>
    </source>
</evidence>
<feature type="domain" description="FAD-binding" evidence="12">
    <location>
        <begin position="13"/>
        <end position="338"/>
    </location>
</feature>
<evidence type="ECO:0000256" key="6">
    <source>
        <dbReference type="ARBA" id="ARBA00023002"/>
    </source>
</evidence>
<evidence type="ECO:0000256" key="7">
    <source>
        <dbReference type="ARBA" id="ARBA00023033"/>
    </source>
</evidence>
<keyword evidence="3 10" id="KW-0662">Pyridine nucleotide biosynthesis</keyword>
<evidence type="ECO:0000256" key="11">
    <source>
        <dbReference type="SAM" id="Phobius"/>
    </source>
</evidence>
<dbReference type="InterPro" id="IPR027545">
    <property type="entry name" value="Kynurenine_monooxygenase"/>
</dbReference>
<comment type="catalytic activity">
    <reaction evidence="9 10">
        <text>L-kynurenine + NADPH + O2 + H(+) = 3-hydroxy-L-kynurenine + NADP(+) + H2O</text>
        <dbReference type="Rhea" id="RHEA:20545"/>
        <dbReference type="ChEBI" id="CHEBI:15377"/>
        <dbReference type="ChEBI" id="CHEBI:15378"/>
        <dbReference type="ChEBI" id="CHEBI:15379"/>
        <dbReference type="ChEBI" id="CHEBI:57783"/>
        <dbReference type="ChEBI" id="CHEBI:57959"/>
        <dbReference type="ChEBI" id="CHEBI:58125"/>
        <dbReference type="ChEBI" id="CHEBI:58349"/>
        <dbReference type="EC" id="1.14.13.9"/>
    </reaction>
</comment>
<comment type="cofactor">
    <cofactor evidence="1 10">
        <name>FAD</name>
        <dbReference type="ChEBI" id="CHEBI:57692"/>
    </cofactor>
</comment>
<dbReference type="Gene3D" id="3.50.50.60">
    <property type="entry name" value="FAD/NAD(P)-binding domain"/>
    <property type="match status" value="1"/>
</dbReference>
<dbReference type="EMBL" id="CAJNOR010002564">
    <property type="protein sequence ID" value="CAF1312010.1"/>
    <property type="molecule type" value="Genomic_DNA"/>
</dbReference>
<keyword evidence="6 10" id="KW-0560">Oxidoreductase</keyword>
<dbReference type="InterPro" id="IPR002938">
    <property type="entry name" value="FAD-bd"/>
</dbReference>
<comment type="similarity">
    <text evidence="10">Belongs to the aromatic-ring hydroxylase family. KMO subfamily.</text>
</comment>
<keyword evidence="5 10" id="KW-0521">NADP</keyword>
<keyword evidence="2 10" id="KW-0285">Flavoprotein</keyword>
<evidence type="ECO:0000256" key="1">
    <source>
        <dbReference type="ARBA" id="ARBA00001974"/>
    </source>
</evidence>
<dbReference type="UniPathway" id="UPA00253">
    <property type="reaction ID" value="UER00328"/>
</dbReference>
<dbReference type="HAMAP" id="MF_01971">
    <property type="entry name" value="Kynurenine_monooxygenase"/>
    <property type="match status" value="1"/>
</dbReference>
<dbReference type="PRINTS" id="PR00420">
    <property type="entry name" value="RNGMNOXGNASE"/>
</dbReference>
<dbReference type="Pfam" id="PF01494">
    <property type="entry name" value="FAD_binding_3"/>
    <property type="match status" value="1"/>
</dbReference>
<dbReference type="EMBL" id="CAJNOJ010000461">
    <property type="protein sequence ID" value="CAF1456829.1"/>
    <property type="molecule type" value="Genomic_DNA"/>
</dbReference>
<evidence type="ECO:0000256" key="5">
    <source>
        <dbReference type="ARBA" id="ARBA00022857"/>
    </source>
</evidence>
<comment type="pathway">
    <text evidence="10">Cofactor biosynthesis; NAD(+) biosynthesis; quinolinate from L-kynurenine: step 1/3.</text>
</comment>
<keyword evidence="4 10" id="KW-0274">FAD</keyword>
<evidence type="ECO:0000256" key="9">
    <source>
        <dbReference type="ARBA" id="ARBA00047818"/>
    </source>
</evidence>
<evidence type="ECO:0000256" key="4">
    <source>
        <dbReference type="ARBA" id="ARBA00022827"/>
    </source>
</evidence>
<evidence type="ECO:0000313" key="14">
    <source>
        <dbReference type="EMBL" id="CAF1456829.1"/>
    </source>
</evidence>
<gene>
    <name evidence="10" type="primary">KMO</name>
    <name evidence="14" type="ORF">EDS130_LOCUS39889</name>
    <name evidence="13" type="ORF">XAT740_LOCUS29436</name>
</gene>
<dbReference type="InterPro" id="IPR036188">
    <property type="entry name" value="FAD/NAD-bd_sf"/>
</dbReference>
<sequence>MAHQAIGEANQVVAIVGGGLGGTLCALFFAKHGIKVHLFELRPDIRTQKVVKGRSINMALSRRGRDALAYVNCEDTVVNNGIPMHSRMLHDLNCHTTPVRYGTHPDHQIISIDRRILNELLIDEASKHPEITIHFQHKFISWNREDKIATFQNVSNDYVEFKVDALIGYDGCHSSVRAAMMKLDSVDFSQRYIDTHYMEFCIPAKNNEFAMDVNYLHIWPRHEFLLIALPNQDKTFTTTLFLPLPLFQQLTTVDELLAFFQKYFPDAISFIGRENLIETYFSSKPLPLISVKCSPHASVHGDILLMGDAAHSMIPFYAQGMNSAFEDTLVLFEKLKETNFNFPKAFAEYNKTRIDDAHAIVDLSMYNHYEMRHLVTTRSYYWRKKVDNFLYRLFPQWWTPLYTMVTFTRIPYKKCMDLRRGQDKFLGICRGISYSIAGLYLLKQLVVYVIKPLVIRFLAKRYLPNAVADTVADTVA</sequence>
<comment type="function">
    <text evidence="10">Catalyzes the hydroxylation of L-kynurenine (L-Kyn) to form 3-hydroxy-L-kynurenine (L-3OHKyn). Required for synthesis of quinolinic acid.</text>
</comment>
<feature type="transmembrane region" description="Helical" evidence="11">
    <location>
        <begin position="12"/>
        <end position="30"/>
    </location>
</feature>
<dbReference type="GO" id="GO:0071949">
    <property type="term" value="F:FAD binding"/>
    <property type="evidence" value="ECO:0007669"/>
    <property type="project" value="InterPro"/>
</dbReference>
<keyword evidence="7 10" id="KW-0503">Monooxygenase</keyword>
<dbReference type="GO" id="GO:0005741">
    <property type="term" value="C:mitochondrial outer membrane"/>
    <property type="evidence" value="ECO:0007669"/>
    <property type="project" value="TreeGrafter"/>
</dbReference>
<dbReference type="GO" id="GO:0070189">
    <property type="term" value="P:kynurenine metabolic process"/>
    <property type="evidence" value="ECO:0007669"/>
    <property type="project" value="TreeGrafter"/>
</dbReference>
<keyword evidence="11" id="KW-0472">Membrane</keyword>
<dbReference type="AlphaFoldDB" id="A0A815Q458"/>
<dbReference type="GO" id="GO:0019805">
    <property type="term" value="P:quinolinate biosynthetic process"/>
    <property type="evidence" value="ECO:0007669"/>
    <property type="project" value="UniProtKB-UniRule"/>
</dbReference>
<dbReference type="Proteomes" id="UP000663828">
    <property type="component" value="Unassembled WGS sequence"/>
</dbReference>
<dbReference type="PANTHER" id="PTHR46028">
    <property type="entry name" value="KYNURENINE 3-MONOOXYGENASE"/>
    <property type="match status" value="1"/>
</dbReference>
<evidence type="ECO:0000256" key="10">
    <source>
        <dbReference type="HAMAP-Rule" id="MF_03018"/>
    </source>
</evidence>
<organism evidence="14 16">
    <name type="scientific">Adineta ricciae</name>
    <name type="common">Rotifer</name>
    <dbReference type="NCBI Taxonomy" id="249248"/>
    <lineage>
        <taxon>Eukaryota</taxon>
        <taxon>Metazoa</taxon>
        <taxon>Spiralia</taxon>
        <taxon>Gnathifera</taxon>
        <taxon>Rotifera</taxon>
        <taxon>Eurotatoria</taxon>
        <taxon>Bdelloidea</taxon>
        <taxon>Adinetida</taxon>
        <taxon>Adinetidae</taxon>
        <taxon>Adineta</taxon>
    </lineage>
</organism>
<evidence type="ECO:0000313" key="16">
    <source>
        <dbReference type="Proteomes" id="UP000663852"/>
    </source>
</evidence>
<evidence type="ECO:0000259" key="12">
    <source>
        <dbReference type="Pfam" id="PF01494"/>
    </source>
</evidence>
<evidence type="ECO:0000256" key="3">
    <source>
        <dbReference type="ARBA" id="ARBA00022642"/>
    </source>
</evidence>
<keyword evidence="15" id="KW-1185">Reference proteome</keyword>
<protein>
    <recommendedName>
        <fullName evidence="10">Kynurenine 3-monooxygenase</fullName>
        <ecNumber evidence="10">1.14.13.9</ecNumber>
    </recommendedName>
    <alternativeName>
        <fullName evidence="10">Kynurenine 3-hydroxylase</fullName>
    </alternativeName>
</protein>
<keyword evidence="8 10" id="KW-0496">Mitochondrion</keyword>
<evidence type="ECO:0000313" key="13">
    <source>
        <dbReference type="EMBL" id="CAF1312010.1"/>
    </source>
</evidence>
<reference evidence="14" key="1">
    <citation type="submission" date="2021-02" db="EMBL/GenBank/DDBJ databases">
        <authorList>
            <person name="Nowell W R."/>
        </authorList>
    </citation>
    <scope>NUCLEOTIDE SEQUENCE</scope>
</reference>
<keyword evidence="11" id="KW-0812">Transmembrane</keyword>
<comment type="subcellular location">
    <subcellularLocation>
        <location evidence="10">Mitochondrion</location>
    </subcellularLocation>
</comment>
<comment type="caution">
    <text evidence="14">The sequence shown here is derived from an EMBL/GenBank/DDBJ whole genome shotgun (WGS) entry which is preliminary data.</text>
</comment>
<dbReference type="PANTHER" id="PTHR46028:SF2">
    <property type="entry name" value="KYNURENINE 3-MONOOXYGENASE"/>
    <property type="match status" value="1"/>
</dbReference>
<dbReference type="GO" id="GO:0006569">
    <property type="term" value="P:L-tryptophan catabolic process"/>
    <property type="evidence" value="ECO:0007669"/>
    <property type="project" value="UniProtKB-UniRule"/>
</dbReference>
<dbReference type="GO" id="GO:0043420">
    <property type="term" value="P:anthranilate metabolic process"/>
    <property type="evidence" value="ECO:0007669"/>
    <property type="project" value="UniProtKB-UniRule"/>
</dbReference>
<dbReference type="GO" id="GO:0004502">
    <property type="term" value="F:kynurenine 3-monooxygenase activity"/>
    <property type="evidence" value="ECO:0007669"/>
    <property type="project" value="UniProtKB-UniRule"/>
</dbReference>
<dbReference type="GO" id="GO:0034354">
    <property type="term" value="P:'de novo' NAD+ biosynthetic process from L-tryptophan"/>
    <property type="evidence" value="ECO:0007669"/>
    <property type="project" value="UniProtKB-UniRule"/>
</dbReference>
<proteinExistence type="inferred from homology"/>
<dbReference type="OrthoDB" id="10053569at2759"/>